<organism evidence="7 8">
    <name type="scientific">Rugosimonospora acidiphila</name>
    <dbReference type="NCBI Taxonomy" id="556531"/>
    <lineage>
        <taxon>Bacteria</taxon>
        <taxon>Bacillati</taxon>
        <taxon>Actinomycetota</taxon>
        <taxon>Actinomycetes</taxon>
        <taxon>Micromonosporales</taxon>
        <taxon>Micromonosporaceae</taxon>
        <taxon>Rugosimonospora</taxon>
    </lineage>
</organism>
<dbReference type="InterPro" id="IPR000772">
    <property type="entry name" value="Ricin_B_lectin"/>
</dbReference>
<evidence type="ECO:0000259" key="6">
    <source>
        <dbReference type="PROSITE" id="PS50011"/>
    </source>
</evidence>
<sequence>MAIKEIVPPPGLTEEKRQELRVRSLREARAIARIDHVNAVRVFDVLSGRDGEPWIVMEYVPSRSLEDVLVTDGPISPSRAAKLGLGVLAALRAAHRAGILHRDVKPANVLIGHDGRIVLTDFGLATAAEEPSMTATGIVLGSPAYVSPERAMRGILGPEGDLWSLGATLFAAVEGRSPYARPSAFMSLTALATEPPPPAEHAGPLGLVLHGLLRKDPVERIDADAAERLLLRVVTEWPEETPARHEVEPAPPRAETPETPVLGAIGAGGVGSIGAGSGGAGTGGAGSGGAGSGGADTGGARIEPARTVGRAAPRGLPRRAYLVGGLAALLLVGLGIGIPLFVRQPAGKATAAAANATSLPRVAGRPATRLSASATPMPQGWSLYRDGSGFSLPAPAGWQITRRGGQVEFQEPGGARFLLVSQTDTPDPDPLAQLTSQERSGLTTQRYPDYRRVALRAVNYQLAAADWEWTYESASGAPMHAGQRTFVAPGKKGYTILWATPEAEWAAGEESFRQITSGFRPAAPPEPTPSASRAATPSTAPTTARPPSALSPTPTPKQSSPGVPDVPGTQLVGRASARCVDVADPDSPDPVALRIWDCGASRARDQTWTFQPDGSITLLGRCMDVLNASDVDGATIQLTTCNTTPAQKFILDGEQHLVNASSGKCVGVAESGTENGALLQQFTCGSASDQAWSKE</sequence>
<dbReference type="SMART" id="SM00458">
    <property type="entry name" value="RICIN"/>
    <property type="match status" value="1"/>
</dbReference>
<dbReference type="PANTHER" id="PTHR45832:SF22">
    <property type="entry name" value="SERINE_THREONINE-PROTEIN KINASE SAMKA-RELATED"/>
    <property type="match status" value="1"/>
</dbReference>
<keyword evidence="2" id="KW-0547">Nucleotide-binding</keyword>
<dbReference type="InterPro" id="IPR008271">
    <property type="entry name" value="Ser/Thr_kinase_AS"/>
</dbReference>
<dbReference type="Pfam" id="PF00652">
    <property type="entry name" value="Ricin_B_lectin"/>
    <property type="match status" value="1"/>
</dbReference>
<dbReference type="SMART" id="SM00220">
    <property type="entry name" value="S_TKc"/>
    <property type="match status" value="1"/>
</dbReference>
<evidence type="ECO:0000313" key="8">
    <source>
        <dbReference type="Proteomes" id="UP001501570"/>
    </source>
</evidence>
<dbReference type="Proteomes" id="UP001501570">
    <property type="component" value="Unassembled WGS sequence"/>
</dbReference>
<protein>
    <recommendedName>
        <fullName evidence="6">Protein kinase domain-containing protein</fullName>
    </recommendedName>
</protein>
<evidence type="ECO:0000313" key="7">
    <source>
        <dbReference type="EMBL" id="GAA5190194.1"/>
    </source>
</evidence>
<feature type="compositionally biased region" description="Low complexity" evidence="4">
    <location>
        <begin position="529"/>
        <end position="552"/>
    </location>
</feature>
<evidence type="ECO:0000256" key="4">
    <source>
        <dbReference type="SAM" id="MobiDB-lite"/>
    </source>
</evidence>
<proteinExistence type="inferred from homology"/>
<dbReference type="Pfam" id="PF00069">
    <property type="entry name" value="Pkinase"/>
    <property type="match status" value="1"/>
</dbReference>
<comment type="similarity">
    <text evidence="1">Belongs to the protein kinase superfamily. STE Ser/Thr protein kinase family. STE20 subfamily.</text>
</comment>
<evidence type="ECO:0000256" key="1">
    <source>
        <dbReference type="ARBA" id="ARBA00008874"/>
    </source>
</evidence>
<dbReference type="Gene3D" id="2.80.10.50">
    <property type="match status" value="1"/>
</dbReference>
<evidence type="ECO:0000256" key="2">
    <source>
        <dbReference type="ARBA" id="ARBA00022741"/>
    </source>
</evidence>
<keyword evidence="5" id="KW-0812">Transmembrane</keyword>
<feature type="transmembrane region" description="Helical" evidence="5">
    <location>
        <begin position="320"/>
        <end position="342"/>
    </location>
</feature>
<dbReference type="PROSITE" id="PS50011">
    <property type="entry name" value="PROTEIN_KINASE_DOM"/>
    <property type="match status" value="1"/>
</dbReference>
<name>A0ABP9S1J6_9ACTN</name>
<feature type="compositionally biased region" description="Gly residues" evidence="4">
    <location>
        <begin position="280"/>
        <end position="297"/>
    </location>
</feature>
<feature type="domain" description="Protein kinase" evidence="6">
    <location>
        <begin position="1"/>
        <end position="231"/>
    </location>
</feature>
<dbReference type="PROSITE" id="PS00108">
    <property type="entry name" value="PROTEIN_KINASE_ST"/>
    <property type="match status" value="1"/>
</dbReference>
<keyword evidence="3" id="KW-0067">ATP-binding</keyword>
<keyword evidence="8" id="KW-1185">Reference proteome</keyword>
<dbReference type="Gene3D" id="1.10.510.10">
    <property type="entry name" value="Transferase(Phosphotransferase) domain 1"/>
    <property type="match status" value="1"/>
</dbReference>
<dbReference type="SUPFAM" id="SSF56112">
    <property type="entry name" value="Protein kinase-like (PK-like)"/>
    <property type="match status" value="1"/>
</dbReference>
<dbReference type="InterPro" id="IPR035992">
    <property type="entry name" value="Ricin_B-like_lectins"/>
</dbReference>
<dbReference type="PROSITE" id="PS50231">
    <property type="entry name" value="RICIN_B_LECTIN"/>
    <property type="match status" value="1"/>
</dbReference>
<evidence type="ECO:0000256" key="3">
    <source>
        <dbReference type="ARBA" id="ARBA00022840"/>
    </source>
</evidence>
<feature type="region of interest" description="Disordered" evidence="4">
    <location>
        <begin position="280"/>
        <end position="301"/>
    </location>
</feature>
<keyword evidence="5" id="KW-1133">Transmembrane helix</keyword>
<keyword evidence="5" id="KW-0472">Membrane</keyword>
<comment type="caution">
    <text evidence="7">The sequence shown here is derived from an EMBL/GenBank/DDBJ whole genome shotgun (WGS) entry which is preliminary data.</text>
</comment>
<feature type="region of interest" description="Disordered" evidence="4">
    <location>
        <begin position="517"/>
        <end position="570"/>
    </location>
</feature>
<dbReference type="InterPro" id="IPR000719">
    <property type="entry name" value="Prot_kinase_dom"/>
</dbReference>
<evidence type="ECO:0000256" key="5">
    <source>
        <dbReference type="SAM" id="Phobius"/>
    </source>
</evidence>
<dbReference type="InterPro" id="IPR011009">
    <property type="entry name" value="Kinase-like_dom_sf"/>
</dbReference>
<dbReference type="SUPFAM" id="SSF50370">
    <property type="entry name" value="Ricin B-like lectins"/>
    <property type="match status" value="1"/>
</dbReference>
<reference evidence="8" key="1">
    <citation type="journal article" date="2019" name="Int. J. Syst. Evol. Microbiol.">
        <title>The Global Catalogue of Microorganisms (GCM) 10K type strain sequencing project: providing services to taxonomists for standard genome sequencing and annotation.</title>
        <authorList>
            <consortium name="The Broad Institute Genomics Platform"/>
            <consortium name="The Broad Institute Genome Sequencing Center for Infectious Disease"/>
            <person name="Wu L."/>
            <person name="Ma J."/>
        </authorList>
    </citation>
    <scope>NUCLEOTIDE SEQUENCE [LARGE SCALE GENOMIC DNA]</scope>
    <source>
        <strain evidence="8">JCM 18304</strain>
    </source>
</reference>
<dbReference type="InterPro" id="IPR051931">
    <property type="entry name" value="PAK3-like"/>
</dbReference>
<dbReference type="CDD" id="cd14014">
    <property type="entry name" value="STKc_PknB_like"/>
    <property type="match status" value="1"/>
</dbReference>
<dbReference type="PANTHER" id="PTHR45832">
    <property type="entry name" value="SERINE/THREONINE-PROTEIN KINASE SAMKA-RELATED-RELATED"/>
    <property type="match status" value="1"/>
</dbReference>
<dbReference type="EMBL" id="BAABJQ010000013">
    <property type="protein sequence ID" value="GAA5190194.1"/>
    <property type="molecule type" value="Genomic_DNA"/>
</dbReference>
<accession>A0ABP9S1J6</accession>
<gene>
    <name evidence="7" type="ORF">GCM10023322_44790</name>
</gene>